<accession>A0A161YQA6</accession>
<protein>
    <recommendedName>
        <fullName evidence="2">Acyltransferase 3 domain-containing protein</fullName>
    </recommendedName>
</protein>
<evidence type="ECO:0000259" key="2">
    <source>
        <dbReference type="Pfam" id="PF01757"/>
    </source>
</evidence>
<reference evidence="3 4" key="1">
    <citation type="submission" date="2013-07" db="EMBL/GenBank/DDBJ databases">
        <title>Comparative Genomic and Metabolomic Analysis of Twelve Strains of Pseudoalteromonas luteoviolacea.</title>
        <authorList>
            <person name="Vynne N.G."/>
            <person name="Mansson M."/>
            <person name="Gram L."/>
        </authorList>
    </citation>
    <scope>NUCLEOTIDE SEQUENCE [LARGE SCALE GENOMIC DNA]</scope>
    <source>
        <strain evidence="3 4">CPMOR-1</strain>
    </source>
</reference>
<comment type="caution">
    <text evidence="3">The sequence shown here is derived from an EMBL/GenBank/DDBJ whole genome shotgun (WGS) entry which is preliminary data.</text>
</comment>
<feature type="transmembrane region" description="Helical" evidence="1">
    <location>
        <begin position="83"/>
        <end position="109"/>
    </location>
</feature>
<organism evidence="3 4">
    <name type="scientific">Pseudoalteromonas luteoviolacea CPMOR-1</name>
    <dbReference type="NCBI Taxonomy" id="1365248"/>
    <lineage>
        <taxon>Bacteria</taxon>
        <taxon>Pseudomonadati</taxon>
        <taxon>Pseudomonadota</taxon>
        <taxon>Gammaproteobacteria</taxon>
        <taxon>Alteromonadales</taxon>
        <taxon>Pseudoalteromonadaceae</taxon>
        <taxon>Pseudoalteromonas</taxon>
    </lineage>
</organism>
<feature type="transmembrane region" description="Helical" evidence="1">
    <location>
        <begin position="192"/>
        <end position="211"/>
    </location>
</feature>
<evidence type="ECO:0000313" key="4">
    <source>
        <dbReference type="Proteomes" id="UP000076486"/>
    </source>
</evidence>
<dbReference type="InterPro" id="IPR002656">
    <property type="entry name" value="Acyl_transf_3_dom"/>
</dbReference>
<feature type="transmembrane region" description="Helical" evidence="1">
    <location>
        <begin position="129"/>
        <end position="153"/>
    </location>
</feature>
<gene>
    <name evidence="3" type="ORF">N473_15170</name>
</gene>
<proteinExistence type="predicted"/>
<dbReference type="PATRIC" id="fig|1365248.3.peg.1947"/>
<feature type="transmembrane region" description="Helical" evidence="1">
    <location>
        <begin position="243"/>
        <end position="263"/>
    </location>
</feature>
<keyword evidence="1" id="KW-0812">Transmembrane</keyword>
<dbReference type="PANTHER" id="PTHR23028">
    <property type="entry name" value="ACETYLTRANSFERASE"/>
    <property type="match status" value="1"/>
</dbReference>
<dbReference type="Pfam" id="PF01757">
    <property type="entry name" value="Acyl_transf_3"/>
    <property type="match status" value="1"/>
</dbReference>
<dbReference type="RefSeq" id="WP_063367667.1">
    <property type="nucleotide sequence ID" value="NZ_AUYC01000022.1"/>
</dbReference>
<evidence type="ECO:0000313" key="3">
    <source>
        <dbReference type="EMBL" id="KZN64287.1"/>
    </source>
</evidence>
<feature type="transmembrane region" description="Helical" evidence="1">
    <location>
        <begin position="160"/>
        <end position="180"/>
    </location>
</feature>
<dbReference type="GO" id="GO:0000271">
    <property type="term" value="P:polysaccharide biosynthetic process"/>
    <property type="evidence" value="ECO:0007669"/>
    <property type="project" value="TreeGrafter"/>
</dbReference>
<dbReference type="Proteomes" id="UP000076486">
    <property type="component" value="Unassembled WGS sequence"/>
</dbReference>
<dbReference type="GO" id="GO:0016747">
    <property type="term" value="F:acyltransferase activity, transferring groups other than amino-acyl groups"/>
    <property type="evidence" value="ECO:0007669"/>
    <property type="project" value="InterPro"/>
</dbReference>
<dbReference type="AlphaFoldDB" id="A0A161YQA6"/>
<dbReference type="PANTHER" id="PTHR23028:SF131">
    <property type="entry name" value="BLR2367 PROTEIN"/>
    <property type="match status" value="1"/>
</dbReference>
<feature type="transmembrane region" description="Helical" evidence="1">
    <location>
        <begin position="39"/>
        <end position="62"/>
    </location>
</feature>
<dbReference type="InterPro" id="IPR050879">
    <property type="entry name" value="Acyltransferase_3"/>
</dbReference>
<keyword evidence="1" id="KW-0472">Membrane</keyword>
<evidence type="ECO:0000256" key="1">
    <source>
        <dbReference type="SAM" id="Phobius"/>
    </source>
</evidence>
<feature type="transmembrane region" description="Helical" evidence="1">
    <location>
        <begin position="218"/>
        <end position="237"/>
    </location>
</feature>
<feature type="transmembrane region" description="Helical" evidence="1">
    <location>
        <begin position="284"/>
        <end position="302"/>
    </location>
</feature>
<feature type="transmembrane region" description="Helical" evidence="1">
    <location>
        <begin position="308"/>
        <end position="329"/>
    </location>
</feature>
<keyword evidence="1" id="KW-1133">Transmembrane helix</keyword>
<dbReference type="EMBL" id="AUYC01000022">
    <property type="protein sequence ID" value="KZN64287.1"/>
    <property type="molecule type" value="Genomic_DNA"/>
</dbReference>
<dbReference type="GO" id="GO:0016020">
    <property type="term" value="C:membrane"/>
    <property type="evidence" value="ECO:0007669"/>
    <property type="project" value="TreeGrafter"/>
</dbReference>
<feature type="domain" description="Acyltransferase 3" evidence="2">
    <location>
        <begin position="4"/>
        <end position="326"/>
    </location>
</feature>
<name>A0A161YQA6_9GAMM</name>
<sequence>MKIGSLQILRGFAAWAVVYHHYMQLFYDFNSQSKIGNLVGIKGGFGVDVFFVLSGFVMYLSANRASASGFAFFTKRLFRVLPAYWFYTFILLAVTSIFAMELNLTSFTLGSFISSLFFIPTENPSGLGVFPFLTVGWTLNFEVAFYTILSICIFISKSRAIILCSVIVISLPMLLRMLNIEASIFEVLKSPQMYQFICGFLVAIIYSKMTISPKAGTSLGLALILSSAVLLSEILGWGEFALIYKTLAAIALVLGFLLIDDLCNRDNIIIKQLIKLGDYSFSTYLSHIIVICVFFNLFGNTLTFMEEIGVLIGITVLTHIVSVISYQYIENSKTIFNLRDKIIDIRISFDKKTLVDA</sequence>